<comment type="similarity">
    <text evidence="2">Belongs to the glycosyltransferase 31 family.</text>
</comment>
<evidence type="ECO:0000256" key="3">
    <source>
        <dbReference type="ARBA" id="ARBA00022676"/>
    </source>
</evidence>
<evidence type="ECO:0000256" key="1">
    <source>
        <dbReference type="ARBA" id="ARBA00004323"/>
    </source>
</evidence>
<evidence type="ECO:0000256" key="2">
    <source>
        <dbReference type="ARBA" id="ARBA00008661"/>
    </source>
</evidence>
<name>B4H8T4_DROPE</name>
<gene>
    <name evidence="11" type="primary">Dper\GL24763</name>
    <name evidence="11" type="ORF">Dper_GL24763</name>
</gene>
<evidence type="ECO:0000256" key="7">
    <source>
        <dbReference type="ARBA" id="ARBA00022989"/>
    </source>
</evidence>
<reference evidence="11 12" key="1">
    <citation type="journal article" date="2007" name="Nature">
        <title>Evolution of genes and genomes on the Drosophila phylogeny.</title>
        <authorList>
            <consortium name="Drosophila 12 Genomes Consortium"/>
            <person name="Clark A.G."/>
            <person name="Eisen M.B."/>
            <person name="Smith D.R."/>
            <person name="Bergman C.M."/>
            <person name="Oliver B."/>
            <person name="Markow T.A."/>
            <person name="Kaufman T.C."/>
            <person name="Kellis M."/>
            <person name="Gelbart W."/>
            <person name="Iyer V.N."/>
            <person name="Pollard D.A."/>
            <person name="Sackton T.B."/>
            <person name="Larracuente A.M."/>
            <person name="Singh N.D."/>
            <person name="Abad J.P."/>
            <person name="Abt D.N."/>
            <person name="Adryan B."/>
            <person name="Aguade M."/>
            <person name="Akashi H."/>
            <person name="Anderson W.W."/>
            <person name="Aquadro C.F."/>
            <person name="Ardell D.H."/>
            <person name="Arguello R."/>
            <person name="Artieri C.G."/>
            <person name="Barbash D.A."/>
            <person name="Barker D."/>
            <person name="Barsanti P."/>
            <person name="Batterham P."/>
            <person name="Batzoglou S."/>
            <person name="Begun D."/>
            <person name="Bhutkar A."/>
            <person name="Blanco E."/>
            <person name="Bosak S.A."/>
            <person name="Bradley R.K."/>
            <person name="Brand A.D."/>
            <person name="Brent M.R."/>
            <person name="Brooks A.N."/>
            <person name="Brown R.H."/>
            <person name="Butlin R.K."/>
            <person name="Caggese C."/>
            <person name="Calvi B.R."/>
            <person name="Bernardo de Carvalho A."/>
            <person name="Caspi A."/>
            <person name="Castrezana S."/>
            <person name="Celniker S.E."/>
            <person name="Chang J.L."/>
            <person name="Chapple C."/>
            <person name="Chatterji S."/>
            <person name="Chinwalla A."/>
            <person name="Civetta A."/>
            <person name="Clifton S.W."/>
            <person name="Comeron J.M."/>
            <person name="Costello J.C."/>
            <person name="Coyne J.A."/>
            <person name="Daub J."/>
            <person name="David R.G."/>
            <person name="Delcher A.L."/>
            <person name="Delehaunty K."/>
            <person name="Do C.B."/>
            <person name="Ebling H."/>
            <person name="Edwards K."/>
            <person name="Eickbush T."/>
            <person name="Evans J.D."/>
            <person name="Filipski A."/>
            <person name="Findeiss S."/>
            <person name="Freyhult E."/>
            <person name="Fulton L."/>
            <person name="Fulton R."/>
            <person name="Garcia A.C."/>
            <person name="Gardiner A."/>
            <person name="Garfield D.A."/>
            <person name="Garvin B.E."/>
            <person name="Gibson G."/>
            <person name="Gilbert D."/>
            <person name="Gnerre S."/>
            <person name="Godfrey J."/>
            <person name="Good R."/>
            <person name="Gotea V."/>
            <person name="Gravely B."/>
            <person name="Greenberg A.J."/>
            <person name="Griffiths-Jones S."/>
            <person name="Gross S."/>
            <person name="Guigo R."/>
            <person name="Gustafson E.A."/>
            <person name="Haerty W."/>
            <person name="Hahn M.W."/>
            <person name="Halligan D.L."/>
            <person name="Halpern A.L."/>
            <person name="Halter G.M."/>
            <person name="Han M.V."/>
            <person name="Heger A."/>
            <person name="Hillier L."/>
            <person name="Hinrichs A.S."/>
            <person name="Holmes I."/>
            <person name="Hoskins R.A."/>
            <person name="Hubisz M.J."/>
            <person name="Hultmark D."/>
            <person name="Huntley M.A."/>
            <person name="Jaffe D.B."/>
            <person name="Jagadeeshan S."/>
            <person name="Jeck W.R."/>
            <person name="Johnson J."/>
            <person name="Jones C.D."/>
            <person name="Jordan W.C."/>
            <person name="Karpen G.H."/>
            <person name="Kataoka E."/>
            <person name="Keightley P.D."/>
            <person name="Kheradpour P."/>
            <person name="Kirkness E.F."/>
            <person name="Koerich L.B."/>
            <person name="Kristiansen K."/>
            <person name="Kudrna D."/>
            <person name="Kulathinal R.J."/>
            <person name="Kumar S."/>
            <person name="Kwok R."/>
            <person name="Lander E."/>
            <person name="Langley C.H."/>
            <person name="Lapoint R."/>
            <person name="Lazzaro B.P."/>
            <person name="Lee S.J."/>
            <person name="Levesque L."/>
            <person name="Li R."/>
            <person name="Lin C.F."/>
            <person name="Lin M.F."/>
            <person name="Lindblad-Toh K."/>
            <person name="Llopart A."/>
            <person name="Long M."/>
            <person name="Low L."/>
            <person name="Lozovsky E."/>
            <person name="Lu J."/>
            <person name="Luo M."/>
            <person name="Machado C.A."/>
            <person name="Makalowski W."/>
            <person name="Marzo M."/>
            <person name="Matsuda M."/>
            <person name="Matzkin L."/>
            <person name="McAllister B."/>
            <person name="McBride C.S."/>
            <person name="McKernan B."/>
            <person name="McKernan K."/>
            <person name="Mendez-Lago M."/>
            <person name="Minx P."/>
            <person name="Mollenhauer M.U."/>
            <person name="Montooth K."/>
            <person name="Mount S.M."/>
            <person name="Mu X."/>
            <person name="Myers E."/>
            <person name="Negre B."/>
            <person name="Newfeld S."/>
            <person name="Nielsen R."/>
            <person name="Noor M.A."/>
            <person name="O'Grady P."/>
            <person name="Pachter L."/>
            <person name="Papaceit M."/>
            <person name="Parisi M.J."/>
            <person name="Parisi M."/>
            <person name="Parts L."/>
            <person name="Pedersen J.S."/>
            <person name="Pesole G."/>
            <person name="Phillippy A.M."/>
            <person name="Ponting C.P."/>
            <person name="Pop M."/>
            <person name="Porcelli D."/>
            <person name="Powell J.R."/>
            <person name="Prohaska S."/>
            <person name="Pruitt K."/>
            <person name="Puig M."/>
            <person name="Quesneville H."/>
            <person name="Ram K.R."/>
            <person name="Rand D."/>
            <person name="Rasmussen M.D."/>
            <person name="Reed L.K."/>
            <person name="Reenan R."/>
            <person name="Reily A."/>
            <person name="Remington K.A."/>
            <person name="Rieger T.T."/>
            <person name="Ritchie M.G."/>
            <person name="Robin C."/>
            <person name="Rogers Y.H."/>
            <person name="Rohde C."/>
            <person name="Rozas J."/>
            <person name="Rubenfield M.J."/>
            <person name="Ruiz A."/>
            <person name="Russo S."/>
            <person name="Salzberg S.L."/>
            <person name="Sanchez-Gracia A."/>
            <person name="Saranga D.J."/>
            <person name="Sato H."/>
            <person name="Schaeffer S.W."/>
            <person name="Schatz M.C."/>
            <person name="Schlenke T."/>
            <person name="Schwartz R."/>
            <person name="Segarra C."/>
            <person name="Singh R.S."/>
            <person name="Sirot L."/>
            <person name="Sirota M."/>
            <person name="Sisneros N.B."/>
            <person name="Smith C.D."/>
            <person name="Smith T.F."/>
            <person name="Spieth J."/>
            <person name="Stage D.E."/>
            <person name="Stark A."/>
            <person name="Stephan W."/>
            <person name="Strausberg R.L."/>
            <person name="Strempel S."/>
            <person name="Sturgill D."/>
            <person name="Sutton G."/>
            <person name="Sutton G.G."/>
            <person name="Tao W."/>
            <person name="Teichmann S."/>
            <person name="Tobari Y.N."/>
            <person name="Tomimura Y."/>
            <person name="Tsolas J.M."/>
            <person name="Valente V.L."/>
            <person name="Venter E."/>
            <person name="Venter J.C."/>
            <person name="Vicario S."/>
            <person name="Vieira F.G."/>
            <person name="Vilella A.J."/>
            <person name="Villasante A."/>
            <person name="Walenz B."/>
            <person name="Wang J."/>
            <person name="Wasserman M."/>
            <person name="Watts T."/>
            <person name="Wilson D."/>
            <person name="Wilson R.K."/>
            <person name="Wing R.A."/>
            <person name="Wolfner M.F."/>
            <person name="Wong A."/>
            <person name="Wong G.K."/>
            <person name="Wu C.I."/>
            <person name="Wu G."/>
            <person name="Yamamoto D."/>
            <person name="Yang H.P."/>
            <person name="Yang S.P."/>
            <person name="Yorke J.A."/>
            <person name="Yoshida K."/>
            <person name="Zdobnov E."/>
            <person name="Zhang P."/>
            <person name="Zhang Y."/>
            <person name="Zimin A.V."/>
            <person name="Baldwin J."/>
            <person name="Abdouelleil A."/>
            <person name="Abdulkadir J."/>
            <person name="Abebe A."/>
            <person name="Abera B."/>
            <person name="Abreu J."/>
            <person name="Acer S.C."/>
            <person name="Aftuck L."/>
            <person name="Alexander A."/>
            <person name="An P."/>
            <person name="Anderson E."/>
            <person name="Anderson S."/>
            <person name="Arachi H."/>
            <person name="Azer M."/>
            <person name="Bachantsang P."/>
            <person name="Barry A."/>
            <person name="Bayul T."/>
            <person name="Berlin A."/>
            <person name="Bessette D."/>
            <person name="Bloom T."/>
            <person name="Blye J."/>
            <person name="Boguslavskiy L."/>
            <person name="Bonnet C."/>
            <person name="Boukhgalter B."/>
            <person name="Bourzgui I."/>
            <person name="Brown A."/>
            <person name="Cahill P."/>
            <person name="Channer S."/>
            <person name="Cheshatsang Y."/>
            <person name="Chuda L."/>
            <person name="Citroen M."/>
            <person name="Collymore A."/>
            <person name="Cooke P."/>
            <person name="Costello M."/>
            <person name="D'Aco K."/>
            <person name="Daza R."/>
            <person name="De Haan G."/>
            <person name="DeGray S."/>
            <person name="DeMaso C."/>
            <person name="Dhargay N."/>
            <person name="Dooley K."/>
            <person name="Dooley E."/>
            <person name="Doricent M."/>
            <person name="Dorje P."/>
            <person name="Dorjee K."/>
            <person name="Dupes A."/>
            <person name="Elong R."/>
            <person name="Falk J."/>
            <person name="Farina A."/>
            <person name="Faro S."/>
            <person name="Ferguson D."/>
            <person name="Fisher S."/>
            <person name="Foley C.D."/>
            <person name="Franke A."/>
            <person name="Friedrich D."/>
            <person name="Gadbois L."/>
            <person name="Gearin G."/>
            <person name="Gearin C.R."/>
            <person name="Giannoukos G."/>
            <person name="Goode T."/>
            <person name="Graham J."/>
            <person name="Grandbois E."/>
            <person name="Grewal S."/>
            <person name="Gyaltsen K."/>
            <person name="Hafez N."/>
            <person name="Hagos B."/>
            <person name="Hall J."/>
            <person name="Henson C."/>
            <person name="Hollinger A."/>
            <person name="Honan T."/>
            <person name="Huard M.D."/>
            <person name="Hughes L."/>
            <person name="Hurhula B."/>
            <person name="Husby M.E."/>
            <person name="Kamat A."/>
            <person name="Kanga B."/>
            <person name="Kashin S."/>
            <person name="Khazanovich D."/>
            <person name="Kisner P."/>
            <person name="Lance K."/>
            <person name="Lara M."/>
            <person name="Lee W."/>
            <person name="Lennon N."/>
            <person name="Letendre F."/>
            <person name="LeVine R."/>
            <person name="Lipovsky A."/>
            <person name="Liu X."/>
            <person name="Liu J."/>
            <person name="Liu S."/>
            <person name="Lokyitsang T."/>
            <person name="Lokyitsang Y."/>
            <person name="Lubonja R."/>
            <person name="Lui A."/>
            <person name="MacDonald P."/>
            <person name="Magnisalis V."/>
            <person name="Maru K."/>
            <person name="Matthews C."/>
            <person name="McCusker W."/>
            <person name="McDonough S."/>
            <person name="Mehta T."/>
            <person name="Meldrim J."/>
            <person name="Meneus L."/>
            <person name="Mihai O."/>
            <person name="Mihalev A."/>
            <person name="Mihova T."/>
            <person name="Mittelman R."/>
            <person name="Mlenga V."/>
            <person name="Montmayeur A."/>
            <person name="Mulrain L."/>
            <person name="Navidi A."/>
            <person name="Naylor J."/>
            <person name="Negash T."/>
            <person name="Nguyen T."/>
            <person name="Nguyen N."/>
            <person name="Nicol R."/>
            <person name="Norbu C."/>
            <person name="Norbu N."/>
            <person name="Novod N."/>
            <person name="O'Neill B."/>
            <person name="Osman S."/>
            <person name="Markiewicz E."/>
            <person name="Oyono O.L."/>
            <person name="Patti C."/>
            <person name="Phunkhang P."/>
            <person name="Pierre F."/>
            <person name="Priest M."/>
            <person name="Raghuraman S."/>
            <person name="Rege F."/>
            <person name="Reyes R."/>
            <person name="Rise C."/>
            <person name="Rogov P."/>
            <person name="Ross K."/>
            <person name="Ryan E."/>
            <person name="Settipalli S."/>
            <person name="Shea T."/>
            <person name="Sherpa N."/>
            <person name="Shi L."/>
            <person name="Shih D."/>
            <person name="Sparrow T."/>
            <person name="Spaulding J."/>
            <person name="Stalker J."/>
            <person name="Stange-Thomann N."/>
            <person name="Stavropoulos S."/>
            <person name="Stone C."/>
            <person name="Strader C."/>
            <person name="Tesfaye S."/>
            <person name="Thomson T."/>
            <person name="Thoulutsang Y."/>
            <person name="Thoulutsang D."/>
            <person name="Topham K."/>
            <person name="Topping I."/>
            <person name="Tsamla T."/>
            <person name="Vassiliev H."/>
            <person name="Vo A."/>
            <person name="Wangchuk T."/>
            <person name="Wangdi T."/>
            <person name="Weiand M."/>
            <person name="Wilkinson J."/>
            <person name="Wilson A."/>
            <person name="Yadav S."/>
            <person name="Young G."/>
            <person name="Yu Q."/>
            <person name="Zembek L."/>
            <person name="Zhong D."/>
            <person name="Zimmer A."/>
            <person name="Zwirko Z."/>
            <person name="Jaffe D.B."/>
            <person name="Alvarez P."/>
            <person name="Brockman W."/>
            <person name="Butler J."/>
            <person name="Chin C."/>
            <person name="Gnerre S."/>
            <person name="Grabherr M."/>
            <person name="Kleber M."/>
            <person name="Mauceli E."/>
            <person name="MacCallum I."/>
        </authorList>
    </citation>
    <scope>NUCLEOTIDE SEQUENCE [LARGE SCALE GENOMIC DNA]</scope>
    <source>
        <strain evidence="12">MSH-3 / Tucson 14011-0111.49</strain>
    </source>
</reference>
<dbReference type="InterPro" id="IPR002659">
    <property type="entry name" value="Glyco_trans_31"/>
</dbReference>
<dbReference type="Gene3D" id="3.90.550.50">
    <property type="match status" value="2"/>
</dbReference>
<keyword evidence="9" id="KW-0472">Membrane</keyword>
<dbReference type="HOGENOM" id="CLU_464026_0_0_1"/>
<keyword evidence="10" id="KW-0325">Glycoprotein</keyword>
<evidence type="ECO:0000256" key="10">
    <source>
        <dbReference type="ARBA" id="ARBA00023180"/>
    </source>
</evidence>
<evidence type="ECO:0000256" key="5">
    <source>
        <dbReference type="ARBA" id="ARBA00022692"/>
    </source>
</evidence>
<dbReference type="Proteomes" id="UP000008744">
    <property type="component" value="Unassembled WGS sequence"/>
</dbReference>
<dbReference type="PANTHER" id="PTHR11214">
    <property type="entry name" value="BETA-1,3-N-ACETYLGLUCOSAMINYLTRANSFERASE"/>
    <property type="match status" value="1"/>
</dbReference>
<evidence type="ECO:0000313" key="11">
    <source>
        <dbReference type="EMBL" id="EDW35143.1"/>
    </source>
</evidence>
<dbReference type="OrthoDB" id="5512589at2759"/>
<dbReference type="PhylomeDB" id="B4H8T4"/>
<dbReference type="GO" id="GO:0000139">
    <property type="term" value="C:Golgi membrane"/>
    <property type="evidence" value="ECO:0007669"/>
    <property type="project" value="UniProtKB-SubCell"/>
</dbReference>
<evidence type="ECO:0000313" key="12">
    <source>
        <dbReference type="Proteomes" id="UP000008744"/>
    </source>
</evidence>
<comment type="subcellular location">
    <subcellularLocation>
        <location evidence="1">Golgi apparatus membrane</location>
        <topology evidence="1">Single-pass type II membrane protein</topology>
    </subcellularLocation>
</comment>
<organism evidence="12">
    <name type="scientific">Drosophila persimilis</name>
    <name type="common">Fruit fly</name>
    <dbReference type="NCBI Taxonomy" id="7234"/>
    <lineage>
        <taxon>Eukaryota</taxon>
        <taxon>Metazoa</taxon>
        <taxon>Ecdysozoa</taxon>
        <taxon>Arthropoda</taxon>
        <taxon>Hexapoda</taxon>
        <taxon>Insecta</taxon>
        <taxon>Pterygota</taxon>
        <taxon>Neoptera</taxon>
        <taxon>Endopterygota</taxon>
        <taxon>Diptera</taxon>
        <taxon>Brachycera</taxon>
        <taxon>Muscomorpha</taxon>
        <taxon>Ephydroidea</taxon>
        <taxon>Drosophilidae</taxon>
        <taxon>Drosophila</taxon>
        <taxon>Sophophora</taxon>
    </lineage>
</organism>
<keyword evidence="8" id="KW-0333">Golgi apparatus</keyword>
<evidence type="ECO:0000256" key="6">
    <source>
        <dbReference type="ARBA" id="ARBA00022968"/>
    </source>
</evidence>
<keyword evidence="7" id="KW-1133">Transmembrane helix</keyword>
<dbReference type="eggNOG" id="KOG2287">
    <property type="taxonomic scope" value="Eukaryota"/>
</dbReference>
<dbReference type="AlphaFoldDB" id="B4H8T4"/>
<protein>
    <submittedName>
        <fullName evidence="11">GL24763</fullName>
    </submittedName>
</protein>
<keyword evidence="5" id="KW-0812">Transmembrane</keyword>
<keyword evidence="4" id="KW-0808">Transferase</keyword>
<keyword evidence="6" id="KW-0735">Signal-anchor</keyword>
<dbReference type="STRING" id="7234.B4H8T4"/>
<dbReference type="PANTHER" id="PTHR11214:SF379">
    <property type="entry name" value="HEXOSYLTRANSFERASE-RELATED"/>
    <property type="match status" value="1"/>
</dbReference>
<dbReference type="GO" id="GO:0006493">
    <property type="term" value="P:protein O-linked glycosylation"/>
    <property type="evidence" value="ECO:0007669"/>
    <property type="project" value="TreeGrafter"/>
</dbReference>
<dbReference type="FunFam" id="3.90.550.50:FF:000001">
    <property type="entry name" value="Hexosyltransferase"/>
    <property type="match status" value="2"/>
</dbReference>
<sequence length="570" mass="66068">MQNQSTTYPSTSKKKIPTNITVPIASTTARSSVPELSAQPAPIFNVYEPGHVNENIDNQKICKDGGAFLKLLILITSAQAHFMARMSIRHTWMHYGSRRDVGMAFVLGSSTNETLNEALNQENYIYGDMIRGHFIDSYFNLTLKTISMLEWVDTHCPRVKYILKTDDDMFINVPKLLAFIDGKKNSRTIYGRLAKKWKPIRSNNSKNFVSDKQYGYSVYPPFTTGPAYLLTGDTVHDLYVHSLRTYYFHLEDVFMTGFVANRLKIKRVHSGYFRNRRISLHPCSIRHTISAHMIRESEQYDLWRKLMASTVRFKIPIRRASKNHGSNIGNYPLTAHSHFTARMSIRHTWMNYGRRRDVGIAFVLGRTTNASLYESLNKENYIYGDMIRGQFIDSYTNLTLKTISLLEWTDTHCPRVKYILKTDDDTFINVPKLLDFIDGHKDNRTIYGHIIENAKPHRQRAYKYFLPYHQYGGSVYPPFATGTAYLLTGDIVHELYVHSLRTYYIQLEDIFTAVLVQSLKIKIVNAGSFYNTRIPFLPCRIRNAISVHDIKENEIYDIWRKQMDSTVKCN</sequence>
<keyword evidence="12" id="KW-1185">Reference proteome</keyword>
<accession>B4H8T4</accession>
<dbReference type="OMA" id="KWVTQNC"/>
<dbReference type="GO" id="GO:0016758">
    <property type="term" value="F:hexosyltransferase activity"/>
    <property type="evidence" value="ECO:0007669"/>
    <property type="project" value="InterPro"/>
</dbReference>
<evidence type="ECO:0000256" key="9">
    <source>
        <dbReference type="ARBA" id="ARBA00023136"/>
    </source>
</evidence>
<dbReference type="EMBL" id="CH479225">
    <property type="protein sequence ID" value="EDW35143.1"/>
    <property type="molecule type" value="Genomic_DNA"/>
</dbReference>
<keyword evidence="3" id="KW-0328">Glycosyltransferase</keyword>
<dbReference type="Pfam" id="PF01762">
    <property type="entry name" value="Galactosyl_T"/>
    <property type="match status" value="2"/>
</dbReference>
<proteinExistence type="inferred from homology"/>
<evidence type="ECO:0000256" key="8">
    <source>
        <dbReference type="ARBA" id="ARBA00023034"/>
    </source>
</evidence>
<evidence type="ECO:0000256" key="4">
    <source>
        <dbReference type="ARBA" id="ARBA00022679"/>
    </source>
</evidence>